<dbReference type="OrthoDB" id="10023235at2759"/>
<dbReference type="PANTHER" id="PTHR22948:SF29">
    <property type="entry name" value="FI02030P-RELATED"/>
    <property type="match status" value="1"/>
</dbReference>
<evidence type="ECO:0000313" key="3">
    <source>
        <dbReference type="EMBL" id="TFY76389.1"/>
    </source>
</evidence>
<organism evidence="3 4">
    <name type="scientific">Hericium alpestre</name>
    <dbReference type="NCBI Taxonomy" id="135208"/>
    <lineage>
        <taxon>Eukaryota</taxon>
        <taxon>Fungi</taxon>
        <taxon>Dikarya</taxon>
        <taxon>Basidiomycota</taxon>
        <taxon>Agaricomycotina</taxon>
        <taxon>Agaricomycetes</taxon>
        <taxon>Russulales</taxon>
        <taxon>Hericiaceae</taxon>
        <taxon>Hericium</taxon>
    </lineage>
</organism>
<sequence length="507" mass="57158">MEQLKQTHMNMQDLFARLSVEKATLENAIQRCAEREVQDRELLSAVGEFAERQRKVEDDVRALLERQDESDKMLEESMILMLRQKRDKDQGIRREIEELFGASVQGAQEILRRFDIALEPVQDALEKDSHPVPVSRVSSPFSSFSDVSTSNSLDFFAFPGSQNSESVDKESASLTPLHTPKQPSSSLPPSPLPDVPETKPEPQEWDFVDYEDGVVLGNGAPKRKPPALFTESYESELSIPANLMPQEPVDDTVIIPITEWDVATSTRDIKVNGVRVLKNGILELWVTLLDGKTEPGALEELTHGLINYHRGTDHKLAGNFRQWDFVSAQSSHGTSWHRGQILEIIGRDAKVLFIDSGFHETISVKNLRPLPTLFRFLPRQARKARLSFIKLPDAQSQHYVEALEALQKACVGRTLAAKLDNEGSHNRSCVRGMYFVTELPLMELRLMDPAVDSDDILMSINGQLLREGLATFDNKLCRSTETYHSVPCLLAKAAVRARNEELGMYRR</sequence>
<keyword evidence="4" id="KW-1185">Reference proteome</keyword>
<gene>
    <name evidence="3" type="ORF">EWM64_g7624</name>
</gene>
<feature type="domain" description="Tudor" evidence="2">
    <location>
        <begin position="296"/>
        <end position="387"/>
    </location>
</feature>
<dbReference type="Gene3D" id="2.40.50.90">
    <property type="match status" value="1"/>
</dbReference>
<feature type="region of interest" description="Disordered" evidence="1">
    <location>
        <begin position="160"/>
        <end position="202"/>
    </location>
</feature>
<comment type="caution">
    <text evidence="3">The sequence shown here is derived from an EMBL/GenBank/DDBJ whole genome shotgun (WGS) entry which is preliminary data.</text>
</comment>
<evidence type="ECO:0000313" key="4">
    <source>
        <dbReference type="Proteomes" id="UP000298061"/>
    </source>
</evidence>
<dbReference type="SUPFAM" id="SSF63748">
    <property type="entry name" value="Tudor/PWWP/MBT"/>
    <property type="match status" value="1"/>
</dbReference>
<evidence type="ECO:0000259" key="2">
    <source>
        <dbReference type="Pfam" id="PF00567"/>
    </source>
</evidence>
<dbReference type="Gene3D" id="2.30.30.140">
    <property type="match status" value="1"/>
</dbReference>
<dbReference type="AlphaFoldDB" id="A0A4Y9ZSC0"/>
<protein>
    <recommendedName>
        <fullName evidence="2">Tudor domain-containing protein</fullName>
    </recommendedName>
</protein>
<dbReference type="EMBL" id="SFCI01001221">
    <property type="protein sequence ID" value="TFY76389.1"/>
    <property type="molecule type" value="Genomic_DNA"/>
</dbReference>
<accession>A0A4Y9ZSC0</accession>
<dbReference type="Pfam" id="PF00567">
    <property type="entry name" value="TUDOR"/>
    <property type="match status" value="1"/>
</dbReference>
<name>A0A4Y9ZSC0_9AGAM</name>
<evidence type="ECO:0000256" key="1">
    <source>
        <dbReference type="SAM" id="MobiDB-lite"/>
    </source>
</evidence>
<dbReference type="SUPFAM" id="SSF50199">
    <property type="entry name" value="Staphylococcal nuclease"/>
    <property type="match status" value="1"/>
</dbReference>
<dbReference type="InterPro" id="IPR050621">
    <property type="entry name" value="Tudor_domain_containing"/>
</dbReference>
<dbReference type="InterPro" id="IPR035437">
    <property type="entry name" value="SNase_OB-fold_sf"/>
</dbReference>
<dbReference type="Proteomes" id="UP000298061">
    <property type="component" value="Unassembled WGS sequence"/>
</dbReference>
<proteinExistence type="predicted"/>
<dbReference type="CDD" id="cd20379">
    <property type="entry name" value="Tudor_dTUD-like"/>
    <property type="match status" value="1"/>
</dbReference>
<reference evidence="3 4" key="1">
    <citation type="submission" date="2019-02" db="EMBL/GenBank/DDBJ databases">
        <title>Genome sequencing of the rare red list fungi Hericium alpestre (H. flagellum).</title>
        <authorList>
            <person name="Buettner E."/>
            <person name="Kellner H."/>
        </authorList>
    </citation>
    <scope>NUCLEOTIDE SEQUENCE [LARGE SCALE GENOMIC DNA]</scope>
    <source>
        <strain evidence="3 4">DSM 108284</strain>
    </source>
</reference>
<dbReference type="STRING" id="135208.A0A4Y9ZSC0"/>
<dbReference type="InterPro" id="IPR002999">
    <property type="entry name" value="Tudor"/>
</dbReference>
<dbReference type="PANTHER" id="PTHR22948">
    <property type="entry name" value="TUDOR DOMAIN CONTAINING PROTEIN"/>
    <property type="match status" value="1"/>
</dbReference>